<dbReference type="Pfam" id="PF08282">
    <property type="entry name" value="Hydrolase_3"/>
    <property type="match status" value="2"/>
</dbReference>
<keyword evidence="1" id="KW-0378">Hydrolase</keyword>
<reference evidence="1" key="1">
    <citation type="submission" date="2018-02" db="EMBL/GenBank/DDBJ databases">
        <authorList>
            <person name="Kim S.-K."/>
            <person name="Jung H.-I."/>
            <person name="Lee S.-W."/>
        </authorList>
    </citation>
    <scope>NUCLEOTIDE SEQUENCE</scope>
    <source>
        <strain evidence="1">SK3146</strain>
    </source>
</reference>
<dbReference type="RefSeq" id="WP_249860395.1">
    <property type="nucleotide sequence ID" value="NZ_CP027059.1"/>
</dbReference>
<name>A0ABY4RR88_9BACL</name>
<dbReference type="SFLD" id="SFLDS00003">
    <property type="entry name" value="Haloacid_Dehalogenase"/>
    <property type="match status" value="1"/>
</dbReference>
<dbReference type="PANTHER" id="PTHR10000:SF55">
    <property type="entry name" value="5-AMINO-6-(5-PHOSPHO-D-RIBITYLAMINO)URACIL PHOSPHATASE YCSE"/>
    <property type="match status" value="1"/>
</dbReference>
<evidence type="ECO:0000313" key="2">
    <source>
        <dbReference type="Proteomes" id="UP001057134"/>
    </source>
</evidence>
<dbReference type="EMBL" id="CP027059">
    <property type="protein sequence ID" value="UQZ84648.1"/>
    <property type="molecule type" value="Genomic_DNA"/>
</dbReference>
<dbReference type="EC" id="3.1.3.-" evidence="1"/>
<dbReference type="PROSITE" id="PS01228">
    <property type="entry name" value="COF_1"/>
    <property type="match status" value="1"/>
</dbReference>
<sequence>MGRIKLIALDLDGTLLNKHSAVSDENRKAIAQARAQGVTVIVATGREMQSAMPYWRDLELESPLVTANGSEVWTSSGELHKRHTLDGTIIKELHDISLEEGCSFWGYTTEGMITADNWSGITDESVWLKFGYFSKDPDLLQRVRTKAEKAASVEITNSHPSNIEINPAGISKASGILEVCGMYGLEMSQVMAVGDSLNDKAMLLAAGMGVAMGNAQDEVKRLAQAVTGSNLEDGVAQAIRRYVLEAAD</sequence>
<keyword evidence="2" id="KW-1185">Reference proteome</keyword>
<dbReference type="GO" id="GO:0016787">
    <property type="term" value="F:hydrolase activity"/>
    <property type="evidence" value="ECO:0007669"/>
    <property type="project" value="UniProtKB-KW"/>
</dbReference>
<dbReference type="InterPro" id="IPR036412">
    <property type="entry name" value="HAD-like_sf"/>
</dbReference>
<protein>
    <submittedName>
        <fullName evidence="1">Phosphatase</fullName>
        <ecNumber evidence="1">3.1.3.-</ecNumber>
    </submittedName>
</protein>
<dbReference type="Gene3D" id="3.40.50.1000">
    <property type="entry name" value="HAD superfamily/HAD-like"/>
    <property type="match status" value="1"/>
</dbReference>
<organism evidence="1 2">
    <name type="scientific">Paenibacillus konkukensis</name>
    <dbReference type="NCBI Taxonomy" id="2020716"/>
    <lineage>
        <taxon>Bacteria</taxon>
        <taxon>Bacillati</taxon>
        <taxon>Bacillota</taxon>
        <taxon>Bacilli</taxon>
        <taxon>Bacillales</taxon>
        <taxon>Paenibacillaceae</taxon>
        <taxon>Paenibacillus</taxon>
    </lineage>
</organism>
<evidence type="ECO:0000313" key="1">
    <source>
        <dbReference type="EMBL" id="UQZ84648.1"/>
    </source>
</evidence>
<accession>A0ABY4RR88</accession>
<dbReference type="SFLD" id="SFLDG01144">
    <property type="entry name" value="C2.B.4:_PGP_Like"/>
    <property type="match status" value="1"/>
</dbReference>
<dbReference type="InterPro" id="IPR006379">
    <property type="entry name" value="HAD-SF_hydro_IIB"/>
</dbReference>
<dbReference type="CDD" id="cd07516">
    <property type="entry name" value="HAD_Pase"/>
    <property type="match status" value="1"/>
</dbReference>
<dbReference type="NCBIfam" id="TIGR01484">
    <property type="entry name" value="HAD-SF-IIB"/>
    <property type="match status" value="1"/>
</dbReference>
<dbReference type="PANTHER" id="PTHR10000">
    <property type="entry name" value="PHOSPHOSERINE PHOSPHATASE"/>
    <property type="match status" value="1"/>
</dbReference>
<gene>
    <name evidence="1" type="ORF">SK3146_03903</name>
</gene>
<dbReference type="Gene3D" id="3.30.1240.10">
    <property type="match status" value="1"/>
</dbReference>
<dbReference type="PROSITE" id="PS01229">
    <property type="entry name" value="COF_2"/>
    <property type="match status" value="1"/>
</dbReference>
<dbReference type="SFLD" id="SFLDG01140">
    <property type="entry name" value="C2.B:_Phosphomannomutase_and_P"/>
    <property type="match status" value="1"/>
</dbReference>
<dbReference type="InterPro" id="IPR023214">
    <property type="entry name" value="HAD_sf"/>
</dbReference>
<dbReference type="Proteomes" id="UP001057134">
    <property type="component" value="Chromosome"/>
</dbReference>
<reference evidence="1" key="2">
    <citation type="journal article" date="2021" name="J Anim Sci Technol">
        <title>Complete genome sequence of Paenibacillus konkukensis sp. nov. SK3146 as a potential probiotic strain.</title>
        <authorList>
            <person name="Jung H.I."/>
            <person name="Park S."/>
            <person name="Niu K.M."/>
            <person name="Lee S.W."/>
            <person name="Kothari D."/>
            <person name="Yi K.J."/>
            <person name="Kim S.K."/>
        </authorList>
    </citation>
    <scope>NUCLEOTIDE SEQUENCE</scope>
    <source>
        <strain evidence="1">SK3146</strain>
    </source>
</reference>
<dbReference type="SUPFAM" id="SSF56784">
    <property type="entry name" value="HAD-like"/>
    <property type="match status" value="1"/>
</dbReference>
<proteinExistence type="predicted"/>